<feature type="transmembrane region" description="Helical" evidence="2">
    <location>
        <begin position="89"/>
        <end position="107"/>
    </location>
</feature>
<feature type="transmembrane region" description="Helical" evidence="2">
    <location>
        <begin position="114"/>
        <end position="134"/>
    </location>
</feature>
<dbReference type="Proteomes" id="UP000070444">
    <property type="component" value="Unassembled WGS sequence"/>
</dbReference>
<evidence type="ECO:0000313" key="4">
    <source>
        <dbReference type="Proteomes" id="UP000070444"/>
    </source>
</evidence>
<proteinExistence type="predicted"/>
<reference evidence="3 4" key="1">
    <citation type="journal article" date="2015" name="Genome Biol. Evol.">
        <title>Phylogenomic analyses indicate that early fungi evolved digesting cell walls of algal ancestors of land plants.</title>
        <authorList>
            <person name="Chang Y."/>
            <person name="Wang S."/>
            <person name="Sekimoto S."/>
            <person name="Aerts A.L."/>
            <person name="Choi C."/>
            <person name="Clum A."/>
            <person name="LaButti K.M."/>
            <person name="Lindquist E.A."/>
            <person name="Yee Ngan C."/>
            <person name="Ohm R.A."/>
            <person name="Salamov A.A."/>
            <person name="Grigoriev I.V."/>
            <person name="Spatafora J.W."/>
            <person name="Berbee M.L."/>
        </authorList>
    </citation>
    <scope>NUCLEOTIDE SEQUENCE [LARGE SCALE GENOMIC DNA]</scope>
    <source>
        <strain evidence="3 4">NRRL 28638</strain>
    </source>
</reference>
<evidence type="ECO:0000313" key="3">
    <source>
        <dbReference type="EMBL" id="KXN74912.1"/>
    </source>
</evidence>
<feature type="transmembrane region" description="Helical" evidence="2">
    <location>
        <begin position="225"/>
        <end position="251"/>
    </location>
</feature>
<organism evidence="3 4">
    <name type="scientific">Conidiobolus coronatus (strain ATCC 28846 / CBS 209.66 / NRRL 28638)</name>
    <name type="common">Delacroixia coronata</name>
    <dbReference type="NCBI Taxonomy" id="796925"/>
    <lineage>
        <taxon>Eukaryota</taxon>
        <taxon>Fungi</taxon>
        <taxon>Fungi incertae sedis</taxon>
        <taxon>Zoopagomycota</taxon>
        <taxon>Entomophthoromycotina</taxon>
        <taxon>Entomophthoromycetes</taxon>
        <taxon>Entomophthorales</taxon>
        <taxon>Ancylistaceae</taxon>
        <taxon>Conidiobolus</taxon>
    </lineage>
</organism>
<dbReference type="NCBIfam" id="NF041646">
    <property type="entry name" value="VC0807_fam"/>
    <property type="match status" value="1"/>
</dbReference>
<feature type="transmembrane region" description="Helical" evidence="2">
    <location>
        <begin position="140"/>
        <end position="159"/>
    </location>
</feature>
<sequence>MSRADKEVADQVNFTANSSENEINASSDTSPNENQVPVREKDFWERKFGEKRAKQLKLAGFLFQHIVLEIALPLTLYFTLKGPIGELKAVIISSVPSLLSTIFTVLIKRRFEPLPIIIIVSFFIGLGLSLGFNNAKLNEIKGAIITGCIGLAYIVSLLFEKPLIYYFSRPWQTQNDPEKIKKYDAEWEHPEYRRVMRVISIVWGTGFILQAIVNIVLIFTVSLDLIIVLGNVLTYGNIGLLVTWTFLYTAWLQHRAKKRGELGGESSGESNV</sequence>
<dbReference type="EMBL" id="KQ964419">
    <property type="protein sequence ID" value="KXN74912.1"/>
    <property type="molecule type" value="Genomic_DNA"/>
</dbReference>
<keyword evidence="2" id="KW-0472">Membrane</keyword>
<name>A0A137PIU1_CONC2</name>
<keyword evidence="2" id="KW-1133">Transmembrane helix</keyword>
<accession>A0A137PIU1</accession>
<dbReference type="OrthoDB" id="10043543at2759"/>
<feature type="compositionally biased region" description="Low complexity" evidence="1">
    <location>
        <begin position="16"/>
        <end position="27"/>
    </location>
</feature>
<dbReference type="AlphaFoldDB" id="A0A137PIU1"/>
<feature type="region of interest" description="Disordered" evidence="1">
    <location>
        <begin position="1"/>
        <end position="36"/>
    </location>
</feature>
<evidence type="ECO:0000256" key="2">
    <source>
        <dbReference type="SAM" id="Phobius"/>
    </source>
</evidence>
<feature type="transmembrane region" description="Helical" evidence="2">
    <location>
        <begin position="56"/>
        <end position="77"/>
    </location>
</feature>
<keyword evidence="4" id="KW-1185">Reference proteome</keyword>
<feature type="transmembrane region" description="Helical" evidence="2">
    <location>
        <begin position="198"/>
        <end position="219"/>
    </location>
</feature>
<protein>
    <submittedName>
        <fullName evidence="3">Uncharacterized protein</fullName>
    </submittedName>
</protein>
<keyword evidence="2" id="KW-0812">Transmembrane</keyword>
<evidence type="ECO:0000256" key="1">
    <source>
        <dbReference type="SAM" id="MobiDB-lite"/>
    </source>
</evidence>
<gene>
    <name evidence="3" type="ORF">CONCODRAFT_1986</name>
</gene>